<dbReference type="Pfam" id="PF00072">
    <property type="entry name" value="Response_reg"/>
    <property type="match status" value="1"/>
</dbReference>
<keyword evidence="3" id="KW-0238">DNA-binding</keyword>
<evidence type="ECO:0000313" key="9">
    <source>
        <dbReference type="Proteomes" id="UP001199044"/>
    </source>
</evidence>
<keyword evidence="2" id="KW-0805">Transcription regulation</keyword>
<dbReference type="SUPFAM" id="SSF52172">
    <property type="entry name" value="CheY-like"/>
    <property type="match status" value="1"/>
</dbReference>
<evidence type="ECO:0000256" key="3">
    <source>
        <dbReference type="ARBA" id="ARBA00023125"/>
    </source>
</evidence>
<dbReference type="InterPro" id="IPR058245">
    <property type="entry name" value="NreC/VraR/RcsB-like_REC"/>
</dbReference>
<dbReference type="PANTHER" id="PTHR44688:SF16">
    <property type="entry name" value="DNA-BINDING TRANSCRIPTIONAL ACTIVATOR DEVR_DOSR"/>
    <property type="match status" value="1"/>
</dbReference>
<comment type="caution">
    <text evidence="8">The sequence shown here is derived from an EMBL/GenBank/DDBJ whole genome shotgun (WGS) entry which is preliminary data.</text>
</comment>
<dbReference type="CDD" id="cd17535">
    <property type="entry name" value="REC_NarL-like"/>
    <property type="match status" value="1"/>
</dbReference>
<dbReference type="InterPro" id="IPR011006">
    <property type="entry name" value="CheY-like_superfamily"/>
</dbReference>
<dbReference type="PROSITE" id="PS50110">
    <property type="entry name" value="RESPONSE_REGULATORY"/>
    <property type="match status" value="1"/>
</dbReference>
<dbReference type="SMART" id="SM00421">
    <property type="entry name" value="HTH_LUXR"/>
    <property type="match status" value="1"/>
</dbReference>
<evidence type="ECO:0000256" key="5">
    <source>
        <dbReference type="PROSITE-ProRule" id="PRU00169"/>
    </source>
</evidence>
<evidence type="ECO:0000256" key="1">
    <source>
        <dbReference type="ARBA" id="ARBA00022553"/>
    </source>
</evidence>
<feature type="domain" description="HTH luxR-type" evidence="6">
    <location>
        <begin position="156"/>
        <end position="221"/>
    </location>
</feature>
<sequence>MTSQITTRTEDLTILIVEDEPIYLDRIKSILQQLGCQPLLVHSTSTLKEALHILPMYSWDYAFVDLGLPDGDGRQVIDCLHQSHPEAGITVISAWSDENTIFAALRAGATGYLLKERDDLEIMLGVRSTLRGGAPIDPFIAKRILQEIPASPSTEGEASDSPLSRREHEILSWVADGMSNKEIANHLTISRYTVETHVKSIYRKLAVSSRLSAVKAARESGLLR</sequence>
<gene>
    <name evidence="8" type="ORF">LDJ79_21835</name>
</gene>
<reference evidence="9" key="1">
    <citation type="submission" date="2023-07" db="EMBL/GenBank/DDBJ databases">
        <title>Molecular identification of indigenous halophilic bacteria isolated from red sea cost, biodegradation of synthetic dyes and assessment of degraded metabolite toxicity.</title>
        <authorList>
            <person name="Chaieb K."/>
            <person name="Altayb H.N."/>
        </authorList>
    </citation>
    <scope>NUCLEOTIDE SEQUENCE [LARGE SCALE GENOMIC DNA]</scope>
    <source>
        <strain evidence="9">K20</strain>
    </source>
</reference>
<feature type="modified residue" description="4-aspartylphosphate" evidence="5">
    <location>
        <position position="65"/>
    </location>
</feature>
<keyword evidence="4" id="KW-0804">Transcription</keyword>
<evidence type="ECO:0000259" key="6">
    <source>
        <dbReference type="PROSITE" id="PS50043"/>
    </source>
</evidence>
<dbReference type="PROSITE" id="PS50043">
    <property type="entry name" value="HTH_LUXR_2"/>
    <property type="match status" value="1"/>
</dbReference>
<protein>
    <submittedName>
        <fullName evidence="8">Response regulator transcription factor</fullName>
    </submittedName>
</protein>
<dbReference type="Gene3D" id="1.10.10.10">
    <property type="entry name" value="Winged helix-like DNA-binding domain superfamily/Winged helix DNA-binding domain"/>
    <property type="match status" value="1"/>
</dbReference>
<dbReference type="InterPro" id="IPR036388">
    <property type="entry name" value="WH-like_DNA-bd_sf"/>
</dbReference>
<feature type="domain" description="Response regulatory" evidence="7">
    <location>
        <begin position="13"/>
        <end position="130"/>
    </location>
</feature>
<dbReference type="CDD" id="cd06170">
    <property type="entry name" value="LuxR_C_like"/>
    <property type="match status" value="1"/>
</dbReference>
<dbReference type="EMBL" id="JAIWIU010000196">
    <property type="protein sequence ID" value="MCA2018772.1"/>
    <property type="molecule type" value="Genomic_DNA"/>
</dbReference>
<evidence type="ECO:0000256" key="4">
    <source>
        <dbReference type="ARBA" id="ARBA00023163"/>
    </source>
</evidence>
<dbReference type="PROSITE" id="PS00622">
    <property type="entry name" value="HTH_LUXR_1"/>
    <property type="match status" value="1"/>
</dbReference>
<proteinExistence type="predicted"/>
<dbReference type="SMART" id="SM00448">
    <property type="entry name" value="REC"/>
    <property type="match status" value="1"/>
</dbReference>
<dbReference type="PANTHER" id="PTHR44688">
    <property type="entry name" value="DNA-BINDING TRANSCRIPTIONAL ACTIVATOR DEVR_DOSR"/>
    <property type="match status" value="1"/>
</dbReference>
<dbReference type="InterPro" id="IPR000792">
    <property type="entry name" value="Tscrpt_reg_LuxR_C"/>
</dbReference>
<keyword evidence="1 5" id="KW-0597">Phosphoprotein</keyword>
<dbReference type="InterPro" id="IPR001789">
    <property type="entry name" value="Sig_transdc_resp-reg_receiver"/>
</dbReference>
<dbReference type="Pfam" id="PF00196">
    <property type="entry name" value="GerE"/>
    <property type="match status" value="1"/>
</dbReference>
<evidence type="ECO:0000256" key="2">
    <source>
        <dbReference type="ARBA" id="ARBA00023015"/>
    </source>
</evidence>
<evidence type="ECO:0000313" key="8">
    <source>
        <dbReference type="EMBL" id="MCA2018772.1"/>
    </source>
</evidence>
<dbReference type="PRINTS" id="PR00038">
    <property type="entry name" value="HTHLUXR"/>
</dbReference>
<accession>A0ABS7YUU2</accession>
<dbReference type="RefSeq" id="WP_225252079.1">
    <property type="nucleotide sequence ID" value="NZ_JAIWIU010000196.1"/>
</dbReference>
<name>A0ABS7YUU2_9VIBR</name>
<organism evidence="8 9">
    <name type="scientific">Vibrio tritonius</name>
    <dbReference type="NCBI Taxonomy" id="1435069"/>
    <lineage>
        <taxon>Bacteria</taxon>
        <taxon>Pseudomonadati</taxon>
        <taxon>Pseudomonadota</taxon>
        <taxon>Gammaproteobacteria</taxon>
        <taxon>Vibrionales</taxon>
        <taxon>Vibrionaceae</taxon>
        <taxon>Vibrio</taxon>
    </lineage>
</organism>
<dbReference type="Gene3D" id="3.40.50.2300">
    <property type="match status" value="1"/>
</dbReference>
<dbReference type="Proteomes" id="UP001199044">
    <property type="component" value="Unassembled WGS sequence"/>
</dbReference>
<dbReference type="InterPro" id="IPR016032">
    <property type="entry name" value="Sig_transdc_resp-reg_C-effctor"/>
</dbReference>
<keyword evidence="9" id="KW-1185">Reference proteome</keyword>
<evidence type="ECO:0000259" key="7">
    <source>
        <dbReference type="PROSITE" id="PS50110"/>
    </source>
</evidence>
<dbReference type="SUPFAM" id="SSF46894">
    <property type="entry name" value="C-terminal effector domain of the bipartite response regulators"/>
    <property type="match status" value="1"/>
</dbReference>